<sequence length="584" mass="63588">MTIRFKQLAVALALAGLGTPAAQAFQFENEFFSGSLDSTLTVGFGQRVEDQRCNHIGDVSTSCGGNANTAVWGNGDDGNLNYDKGDFFTAHIKGSHELLLNLPDQWKFMGRVGWLHDFAADDTARTDLRASASNEVGNYVRLYDFWVSKEFDIAGQRARARLGNQVVSWGESLFMFGGINSNVAMDMQRLSSPGVQLKEAYLPAPMFSLASSLGNGINAEAYYQFEWKPYSFPPAGTYFSVSDTFGAGRDRLMYFTADAASRIRTPGDSLYGMSLAAAREAMLAAGEAIPVANDDKPRSGGQYGVSLKFRVDALDADVGLYYQRYHDKTPNVLLWSAGMGHTGYYYEENRELYGISANTSLGNWAVGAELSYRPKDAVSLGACVNVDGSGIAAGAECRGSVDEERYQLHLTGILSLTPSEHGWFLDAVGAQTGTFLGEVVGISYPNVHSGKIYTRSNNGVTYQQQVAAGNWTYLDGAGNSVGVGDSFSWGYMFDFSVTYDGSLIPGWQVIPGVAVSHAVRGNTPNFMQNWMEGAKSANFYVLFNRNPSTWQAGINYTKFWGGDTPTSSLNEDRDFIGGFLSRNF</sequence>
<accession>A0A4R6EF15</accession>
<evidence type="ECO:0000313" key="3">
    <source>
        <dbReference type="Proteomes" id="UP000295129"/>
    </source>
</evidence>
<organism evidence="2 3">
    <name type="scientific">Azoarcus indigens</name>
    <dbReference type="NCBI Taxonomy" id="29545"/>
    <lineage>
        <taxon>Bacteria</taxon>
        <taxon>Pseudomonadati</taxon>
        <taxon>Pseudomonadota</taxon>
        <taxon>Betaproteobacteria</taxon>
        <taxon>Rhodocyclales</taxon>
        <taxon>Zoogloeaceae</taxon>
        <taxon>Azoarcus</taxon>
    </lineage>
</organism>
<reference evidence="2 3" key="1">
    <citation type="submission" date="2019-03" db="EMBL/GenBank/DDBJ databases">
        <title>Genomic Encyclopedia of Type Strains, Phase IV (KMG-IV): sequencing the most valuable type-strain genomes for metagenomic binning, comparative biology and taxonomic classification.</title>
        <authorList>
            <person name="Goeker M."/>
        </authorList>
    </citation>
    <scope>NUCLEOTIDE SEQUENCE [LARGE SCALE GENOMIC DNA]</scope>
    <source>
        <strain evidence="2 3">DSM 12121</strain>
    </source>
</reference>
<dbReference type="EMBL" id="SNVV01000002">
    <property type="protein sequence ID" value="TDN56089.1"/>
    <property type="molecule type" value="Genomic_DNA"/>
</dbReference>
<evidence type="ECO:0000256" key="1">
    <source>
        <dbReference type="SAM" id="SignalP"/>
    </source>
</evidence>
<protein>
    <submittedName>
        <fullName evidence="2">Uncharacterized protein DUF1302</fullName>
    </submittedName>
</protein>
<feature type="signal peptide" evidence="1">
    <location>
        <begin position="1"/>
        <end position="24"/>
    </location>
</feature>
<dbReference type="InterPro" id="IPR010727">
    <property type="entry name" value="DUF1302"/>
</dbReference>
<dbReference type="Proteomes" id="UP000295129">
    <property type="component" value="Unassembled WGS sequence"/>
</dbReference>
<keyword evidence="3" id="KW-1185">Reference proteome</keyword>
<keyword evidence="1" id="KW-0732">Signal</keyword>
<dbReference type="Pfam" id="PF06980">
    <property type="entry name" value="DUF1302"/>
    <property type="match status" value="1"/>
</dbReference>
<dbReference type="AlphaFoldDB" id="A0A4R6EF15"/>
<feature type="chain" id="PRO_5020421385" evidence="1">
    <location>
        <begin position="25"/>
        <end position="584"/>
    </location>
</feature>
<dbReference type="RefSeq" id="WP_133588256.1">
    <property type="nucleotide sequence ID" value="NZ_SNVV01000002.1"/>
</dbReference>
<evidence type="ECO:0000313" key="2">
    <source>
        <dbReference type="EMBL" id="TDN56089.1"/>
    </source>
</evidence>
<proteinExistence type="predicted"/>
<name>A0A4R6EF15_9RHOO</name>
<comment type="caution">
    <text evidence="2">The sequence shown here is derived from an EMBL/GenBank/DDBJ whole genome shotgun (WGS) entry which is preliminary data.</text>
</comment>
<dbReference type="OrthoDB" id="8522166at2"/>
<gene>
    <name evidence="2" type="ORF">C7389_10224</name>
</gene>